<gene>
    <name evidence="2" type="ORF">MFFC18_48130</name>
</gene>
<evidence type="ECO:0000259" key="1">
    <source>
        <dbReference type="SMART" id="SM00228"/>
    </source>
</evidence>
<dbReference type="SUPFAM" id="SSF50156">
    <property type="entry name" value="PDZ domain-like"/>
    <property type="match status" value="1"/>
</dbReference>
<dbReference type="InterPro" id="IPR012334">
    <property type="entry name" value="Pectin_lyas_fold"/>
</dbReference>
<evidence type="ECO:0000313" key="3">
    <source>
        <dbReference type="Proteomes" id="UP000322214"/>
    </source>
</evidence>
<dbReference type="Gene3D" id="2.30.42.10">
    <property type="match status" value="1"/>
</dbReference>
<dbReference type="PANTHER" id="PTHR36453">
    <property type="entry name" value="SECRETED PROTEIN-RELATED"/>
    <property type="match status" value="1"/>
</dbReference>
<dbReference type="InterPro" id="IPR001478">
    <property type="entry name" value="PDZ"/>
</dbReference>
<accession>A0A5B9PHW6</accession>
<dbReference type="OrthoDB" id="9760240at2"/>
<dbReference type="SMART" id="SM00710">
    <property type="entry name" value="PbH1"/>
    <property type="match status" value="4"/>
</dbReference>
<dbReference type="Proteomes" id="UP000322214">
    <property type="component" value="Chromosome"/>
</dbReference>
<reference evidence="2 3" key="1">
    <citation type="submission" date="2019-08" db="EMBL/GenBank/DDBJ databases">
        <title>Deep-cultivation of Planctomycetes and their phenomic and genomic characterization uncovers novel biology.</title>
        <authorList>
            <person name="Wiegand S."/>
            <person name="Jogler M."/>
            <person name="Boedeker C."/>
            <person name="Pinto D."/>
            <person name="Vollmers J."/>
            <person name="Rivas-Marin E."/>
            <person name="Kohn T."/>
            <person name="Peeters S.H."/>
            <person name="Heuer A."/>
            <person name="Rast P."/>
            <person name="Oberbeckmann S."/>
            <person name="Bunk B."/>
            <person name="Jeske O."/>
            <person name="Meyerdierks A."/>
            <person name="Storesund J.E."/>
            <person name="Kallscheuer N."/>
            <person name="Luecker S."/>
            <person name="Lage O.M."/>
            <person name="Pohl T."/>
            <person name="Merkel B.J."/>
            <person name="Hornburger P."/>
            <person name="Mueller R.-W."/>
            <person name="Bruemmer F."/>
            <person name="Labrenz M."/>
            <person name="Spormann A.M."/>
            <person name="Op den Camp H."/>
            <person name="Overmann J."/>
            <person name="Amann R."/>
            <person name="Jetten M.S.M."/>
            <person name="Mascher T."/>
            <person name="Medema M.H."/>
            <person name="Devos D.P."/>
            <person name="Kaster A.-K."/>
            <person name="Ovreas L."/>
            <person name="Rohde M."/>
            <person name="Galperin M.Y."/>
            <person name="Jogler C."/>
        </authorList>
    </citation>
    <scope>NUCLEOTIDE SEQUENCE [LARGE SCALE GENOMIC DNA]</scope>
    <source>
        <strain evidence="2 3">FC18</strain>
    </source>
</reference>
<dbReference type="RefSeq" id="WP_087149649.1">
    <property type="nucleotide sequence ID" value="NZ_CP042912.1"/>
</dbReference>
<dbReference type="InterPro" id="IPR011050">
    <property type="entry name" value="Pectin_lyase_fold/virulence"/>
</dbReference>
<dbReference type="EMBL" id="CP042912">
    <property type="protein sequence ID" value="QEG24890.1"/>
    <property type="molecule type" value="Genomic_DNA"/>
</dbReference>
<dbReference type="AlphaFoldDB" id="A0A5B9PHW6"/>
<dbReference type="PANTHER" id="PTHR36453:SF1">
    <property type="entry name" value="RIGHT HANDED BETA HELIX DOMAIN-CONTAINING PROTEIN"/>
    <property type="match status" value="1"/>
</dbReference>
<protein>
    <recommendedName>
        <fullName evidence="1">PDZ domain-containing protein</fullName>
    </recommendedName>
</protein>
<dbReference type="KEGG" id="mff:MFFC18_48130"/>
<dbReference type="InterPro" id="IPR006626">
    <property type="entry name" value="PbH1"/>
</dbReference>
<dbReference type="STRING" id="980251.GCA_001642875_01664"/>
<name>A0A5B9PHW6_9BACT</name>
<dbReference type="Gene3D" id="2.160.20.10">
    <property type="entry name" value="Single-stranded right-handed beta-helix, Pectin lyase-like"/>
    <property type="match status" value="2"/>
</dbReference>
<proteinExistence type="predicted"/>
<keyword evidence="3" id="KW-1185">Reference proteome</keyword>
<organism evidence="2 3">
    <name type="scientific">Mariniblastus fucicola</name>
    <dbReference type="NCBI Taxonomy" id="980251"/>
    <lineage>
        <taxon>Bacteria</taxon>
        <taxon>Pseudomonadati</taxon>
        <taxon>Planctomycetota</taxon>
        <taxon>Planctomycetia</taxon>
        <taxon>Pirellulales</taxon>
        <taxon>Pirellulaceae</taxon>
        <taxon>Mariniblastus</taxon>
    </lineage>
</organism>
<dbReference type="SUPFAM" id="SSF51126">
    <property type="entry name" value="Pectin lyase-like"/>
    <property type="match status" value="1"/>
</dbReference>
<evidence type="ECO:0000313" key="2">
    <source>
        <dbReference type="EMBL" id="QEG24890.1"/>
    </source>
</evidence>
<dbReference type="InterPro" id="IPR036034">
    <property type="entry name" value="PDZ_sf"/>
</dbReference>
<sequence length="971" mass="107376">MTCQRGLFSGSLFLWFSIFVCTNVCFATDLYVATSGKDSSPGTRDQPVATLAAAQMLARAMAGKDTVTIHVGDGTYFLRETLKLSVEDSGSAAKPVAWRAENEGGAIISGGVLLETDWQPFRDGIFKTTVPSGLEIDQVFVAGKRQHMARYPDFDPAGTTRAWQGFSADAFSVERASKWKDPEGAFIHAMHKSRWGGYHYRITGKNADGTVAYEGGWQNNRGSTMHKDYRMVENVFEELDVPGEWYHDAKTETLYYYPADGVDLKTVEVVVVRLEHLIELNGSEKAPVKHISFDGFVFRHAARTFMKTKEPLLRSDWTIYRGGSVKLTGCEDVAIADCEFDQPGGNAIFVSNYNRNVVVRGCHIHGTGASGICFVGDPGAVRNPLFGYGRSNDLGKIDLTPGPKTNNYPADCIVEDCLINGIGRVERQPAGVQISMASRITIRDCSIYDCARAGINVSEGTWGGHLIEGCDVFDTVLETHDHGSFNSWGRDRYWRRDHMETSDPAVAANPKLPFLDAQETTVIRNSRWRCDHGWDIDLDDGSSNYEIYNNLMLAGGLKFREGFGRRAYNNVLVNGCFHPHVWFNNSDSSFERNVVMGVHRNVRCASGWQDLIDNNAYVSNELLKVNQSFGSDGASTGGDPKFIDPAAGDFRVQQDSPALKVGFVNFPMDRFGVKKPSLRAKAKTPIIPELETPELKVADRSGVKKPIQGQQYWLGATIHSLTGQEFSAFGVSKEEAGVQFTRVPRNSAAAQAGIRKDDVIQRVGNSKVRNAKELFVAWHAVRSNAFEVILVRNQKQLTVTLDKADAVLVELFEAPEGSEFLKLAKSIDFKVTANPRTRNQPVAVLSDGSVAEDYGPIFGNGTAAGYYLFDLGSRKDVQAVSLWTFNKEQKRGAVKVNIYATSDRDPKFEISKFTPISTLDTSNLDIGTFNAVSLRKREGTPLGHFRWILIESLPVTDKGEHAAFQEIRIEP</sequence>
<dbReference type="SMART" id="SM00228">
    <property type="entry name" value="PDZ"/>
    <property type="match status" value="1"/>
</dbReference>
<dbReference type="Pfam" id="PF00595">
    <property type="entry name" value="PDZ"/>
    <property type="match status" value="1"/>
</dbReference>
<feature type="domain" description="PDZ" evidence="1">
    <location>
        <begin position="712"/>
        <end position="794"/>
    </location>
</feature>